<protein>
    <submittedName>
        <fullName evidence="1">GatB/YqeY domain-containing protein</fullName>
    </submittedName>
</protein>
<dbReference type="GO" id="GO:0016884">
    <property type="term" value="F:carbon-nitrogen ligase activity, with glutamine as amido-N-donor"/>
    <property type="evidence" value="ECO:0007669"/>
    <property type="project" value="InterPro"/>
</dbReference>
<dbReference type="InterPro" id="IPR023168">
    <property type="entry name" value="GatB_Yqey_C_2"/>
</dbReference>
<dbReference type="SUPFAM" id="SSF89095">
    <property type="entry name" value="GatB/YqeY motif"/>
    <property type="match status" value="1"/>
</dbReference>
<dbReference type="InterPro" id="IPR019004">
    <property type="entry name" value="YqeY/Aim41"/>
</dbReference>
<evidence type="ECO:0000313" key="2">
    <source>
        <dbReference type="Proteomes" id="UP000886786"/>
    </source>
</evidence>
<accession>A0A9D0ZRA4</accession>
<gene>
    <name evidence="1" type="ORF">IAB27_05520</name>
</gene>
<dbReference type="Gene3D" id="1.10.1510.10">
    <property type="entry name" value="Uncharacterised protein YqeY/AIM41 PF09424, N-terminal domain"/>
    <property type="match status" value="1"/>
</dbReference>
<organism evidence="1 2">
    <name type="scientific">Candidatus Coprosoma intestinipullorum</name>
    <dbReference type="NCBI Taxonomy" id="2840752"/>
    <lineage>
        <taxon>Bacteria</taxon>
        <taxon>Bacillati</taxon>
        <taxon>Bacillota</taxon>
        <taxon>Bacillota incertae sedis</taxon>
        <taxon>Candidatus Coprosoma</taxon>
    </lineage>
</organism>
<dbReference type="Pfam" id="PF09424">
    <property type="entry name" value="YqeY"/>
    <property type="match status" value="1"/>
</dbReference>
<dbReference type="PANTHER" id="PTHR28055">
    <property type="entry name" value="ALTERED INHERITANCE OF MITOCHONDRIA PROTEIN 41, MITOCHONDRIAL"/>
    <property type="match status" value="1"/>
</dbReference>
<reference evidence="1" key="2">
    <citation type="journal article" date="2021" name="PeerJ">
        <title>Extensive microbial diversity within the chicken gut microbiome revealed by metagenomics and culture.</title>
        <authorList>
            <person name="Gilroy R."/>
            <person name="Ravi A."/>
            <person name="Getino M."/>
            <person name="Pursley I."/>
            <person name="Horton D.L."/>
            <person name="Alikhan N.F."/>
            <person name="Baker D."/>
            <person name="Gharbi K."/>
            <person name="Hall N."/>
            <person name="Watson M."/>
            <person name="Adriaenssens E.M."/>
            <person name="Foster-Nyarko E."/>
            <person name="Jarju S."/>
            <person name="Secka A."/>
            <person name="Antonio M."/>
            <person name="Oren A."/>
            <person name="Chaudhuri R.R."/>
            <person name="La Ragione R."/>
            <person name="Hildebrand F."/>
            <person name="Pallen M.J."/>
        </authorList>
    </citation>
    <scope>NUCLEOTIDE SEQUENCE</scope>
    <source>
        <strain evidence="1">CHK147-3167</strain>
    </source>
</reference>
<reference evidence="1" key="1">
    <citation type="submission" date="2020-10" db="EMBL/GenBank/DDBJ databases">
        <authorList>
            <person name="Gilroy R."/>
        </authorList>
    </citation>
    <scope>NUCLEOTIDE SEQUENCE</scope>
    <source>
        <strain evidence="1">CHK147-3167</strain>
    </source>
</reference>
<name>A0A9D0ZRA4_9FIRM</name>
<dbReference type="InterPro" id="IPR003789">
    <property type="entry name" value="Asn/Gln_tRNA_amidoTrase-B-like"/>
</dbReference>
<comment type="caution">
    <text evidence="1">The sequence shown here is derived from an EMBL/GenBank/DDBJ whole genome shotgun (WGS) entry which is preliminary data.</text>
</comment>
<proteinExistence type="predicted"/>
<dbReference type="InterPro" id="IPR042184">
    <property type="entry name" value="YqeY/Aim41_N"/>
</dbReference>
<dbReference type="Proteomes" id="UP000886786">
    <property type="component" value="Unassembled WGS sequence"/>
</dbReference>
<sequence>MLMREQILNDLKEAMKSKDKERLAVIRLVKGSMQMAELDKGHELSDDEVMDVISKEIKSRRDSIAEFEKGGRDDLIKQASDEIKILEEYLPKPFSEDEVMKIVDEVFAEVNPTSSKEMGKVMKELTPKLKNRADMSFVSKIVKEKINKVG</sequence>
<evidence type="ECO:0000313" key="1">
    <source>
        <dbReference type="EMBL" id="HIQ91061.1"/>
    </source>
</evidence>
<dbReference type="Gene3D" id="1.10.10.410">
    <property type="match status" value="1"/>
</dbReference>
<dbReference type="AlphaFoldDB" id="A0A9D0ZRA4"/>
<dbReference type="PANTHER" id="PTHR28055:SF1">
    <property type="entry name" value="ALTERED INHERITANCE OF MITOCHONDRIA PROTEIN 41, MITOCHONDRIAL"/>
    <property type="match status" value="1"/>
</dbReference>
<dbReference type="EMBL" id="DVFV01000096">
    <property type="protein sequence ID" value="HIQ91061.1"/>
    <property type="molecule type" value="Genomic_DNA"/>
</dbReference>